<evidence type="ECO:0000313" key="3">
    <source>
        <dbReference type="Proteomes" id="UP001634394"/>
    </source>
</evidence>
<dbReference type="PANTHER" id="PTHR22605:SF1">
    <property type="entry name" value="RZ-TYPE DOMAIN-CONTAINING PROTEIN"/>
    <property type="match status" value="1"/>
</dbReference>
<dbReference type="SUPFAM" id="SSF52540">
    <property type="entry name" value="P-loop containing nucleoside triphosphate hydrolases"/>
    <property type="match status" value="2"/>
</dbReference>
<proteinExistence type="predicted"/>
<gene>
    <name evidence="2" type="ORF">ACJMK2_016635</name>
</gene>
<reference evidence="2 3" key="1">
    <citation type="submission" date="2024-11" db="EMBL/GenBank/DDBJ databases">
        <title>Chromosome-level genome assembly of the freshwater bivalve Anodonta woodiana.</title>
        <authorList>
            <person name="Chen X."/>
        </authorList>
    </citation>
    <scope>NUCLEOTIDE SEQUENCE [LARGE SCALE GENOMIC DNA]</scope>
    <source>
        <strain evidence="2">MN2024</strain>
        <tissue evidence="2">Gills</tissue>
    </source>
</reference>
<dbReference type="Pfam" id="PF07728">
    <property type="entry name" value="AAA_5"/>
    <property type="match status" value="1"/>
</dbReference>
<keyword evidence="3" id="KW-1185">Reference proteome</keyword>
<evidence type="ECO:0000313" key="2">
    <source>
        <dbReference type="EMBL" id="KAL3853052.1"/>
    </source>
</evidence>
<dbReference type="InterPro" id="IPR031248">
    <property type="entry name" value="RNF213"/>
</dbReference>
<organism evidence="2 3">
    <name type="scientific">Sinanodonta woodiana</name>
    <name type="common">Chinese pond mussel</name>
    <name type="synonym">Anodonta woodiana</name>
    <dbReference type="NCBI Taxonomy" id="1069815"/>
    <lineage>
        <taxon>Eukaryota</taxon>
        <taxon>Metazoa</taxon>
        <taxon>Spiralia</taxon>
        <taxon>Lophotrochozoa</taxon>
        <taxon>Mollusca</taxon>
        <taxon>Bivalvia</taxon>
        <taxon>Autobranchia</taxon>
        <taxon>Heteroconchia</taxon>
        <taxon>Palaeoheterodonta</taxon>
        <taxon>Unionida</taxon>
        <taxon>Unionoidea</taxon>
        <taxon>Unionidae</taxon>
        <taxon>Unioninae</taxon>
        <taxon>Sinanodonta</taxon>
    </lineage>
</organism>
<sequence length="4829" mass="553909">LIVKHKFYLYLPYVNSEIVSVFIHSNWKELHGKRLDSVKDTKHLWGVAVHLNPNIMNIEIIYQFGVEKCEGQKSVIKLDKFIHTLDSSTVQRKYWMRVSTSGVLDHVQHIMHHCKEDMKDSILQLEVLIADIQHSLNISEILSILNQLAEDSLVNNYCSLIFALLLAKLKYFSFVKKSNENLVTKLFQTLCLLNRSDLPSTSIRCLHELSYYVMAKKLKSKFCLVHWMTYMFPFQSEATFIQEINRFLKVNSPIAINDKESLEMTLEICIKVRARILKEKSEKGPEFVLALVKHLPLEIAMKVHSDIFDDMSDLVQLGEKIQDSIVVKIKTKALMHVNSKAIDKMKSLWKMVKSQRYINRLIGTFEKYLLLLFNRMSSFNNNYKGFFEDEVLFVDEPNKDVLLQLIAVSPIREVHEYMKTLTPGKKFLTISDDIVEKWFETALDKYVRGGVFSHAIKSMYTYLCDAILLQQPGNNADLTRRLETKLYNMKIRSLKPAELVKMADEIFSATKGSKLAHEIFLHHLERLLKEKCNSENPRDILTNIFGKDILLGSGWQIRLLTTLLDSYALKAVSQTEDTIFTLLPHQNFWKAVLKVQGEVAKKVKKHPSYIAADECISSLRKSLKDMTISICFLEKIASENLILEVASILSDDGFPKEQCLYYMEDYHSCVMKERERTVHVKITLENIIKYFPAPDDSGLLEIKEKVHMISETLNAGNIIIKEMKESLWKPYDDVPLICEKLKTPSKSSVYWRVCLKNNIGKDKATNVQELGKSEVEEDIEKEAGWQEDTDVLELVESQIKEKVEVETGWQEDTDDENMNYSDVYNIHDENGMPVLNGLTVLKDLYEKGCDLYKEIWEDFYKGSNIPISYVQEMFGHGVNIPEEIGYIEDFEGNSLSNVSKSALLAYWNFPNYENTVKAMEKSLAAFKIYTVDEEVRSAIQAFKDLAEGDADSITIFQVHSVVKTVEKTSNMLSEGAIELLICLGESPTLVGFLSDIVDEDIRNLIDAVEEVSETFVNESTMSGLIEVKRFLHPFLIKDSHLRQNQTIFFRAFAEKFKEMVFKDAVLKTTDCMENLHNLKSLYNNVANRSERTREITKSIIENGKFNFSLQHHECMLTVSYQRKETFSKHLKATLVELRSRALLLMNTARKEDPEDETEDKQEYLGKYVTCIDLGLEIAKLCTGLYVAGHFSFTKFDTQIQPDQLEECRSKLKEELIAWQKDIMQCREKYYYMNFLNGGQIQVLYNYIQAESIEGKRAVDTFLKFIHPNVSVEAVGKYITQKMLNESNQKVLMNMGMALEQACKKLLPVRRPIELLESSLHITDSIQKMKLIIISLDQHSKSVVRTVLSLYQNITHVMPEAHQVLFCRRETVWDEIDLLLKRCLGASKFGRGDSLFCLANVELLSNDNQFQLVDALRKLPKDGTFMLAIIFRGAEHHPFLHEFSESVTQIHPMTEASLQMCLEKECPEVFTVTSEVPGLGKTESIKRHAHKIGKTCITLHISGPLNKYTLVERLSNLNIKEDCVLHIDIGNTPNTEEFDTFLFELLLLHFVSAYTTSVFLTTTSVCIEIANTMNNTLSNSLYIATSFKRKHIQWKGFESFQVSNELLSSIQVICHYLNAVEDGTLDKRDIVFKGTKAPEPLPIKNCIFLLQKYFLRNELNEEDSSFNLINSFIRVLADQLKKMSRSSYFRISKLSLVLGRKNRPPVKTDLVKAMIKVCLDFAGKSIKGCRQSQISTAALSSQMTNLATSLASSVEGMIRWEDTNHLMFLFHSQDIQTWSVLYRSISDVPEDVKTLFKIQNKELLDFGKLNQKELQDILQKVARSNPKCIPPKELIEMAKYYALTPDNLLKMVLIILRIRAHIPVIVMGDTGCGKTSLIQYLSKICDVEFIVKTIHAGIEEKDIITAVEDANRKALQSLKTRQQVWLFLDEINTSDHICLLSDIICHHSCLGRRLAPNFVLLSACNPYRLRSESAIHTAGLADKAKTDELSRLLYRVHPLPETMVDYVWDFGSLSKTDEKMYIEQMVCGKLAFSTEKETLLADALVISQQFIRTVEKVNCCVSLRDVRRCTDLAVWFKEEFLQKKKNLKATVQKGFYNSSDIEIRAIILALVHCYHSRLIDLSTREKYREALFSAFSNHQESKYGVEKIKKIIQEEQEDILDRMELPPGVAKNTALQENVFVILVCILNRIPIFVVGKPGCSKSLSMQVIRSNLRGPDSKDELFKLLPQLYCVSFQGSESSTSDGIIKVFEKAQKYQESNSQEDVLSVVILDEIGLAEVSRFNPLKVLHSLLEPHGKPQPDVAVVGISNWVLDASKMNRAIHLSRPEMDEEELILTGKSISDSFAKSSYASYSGINPKQERNLNISEELKGIASGYFEFVSNQRFRNFFGLRDYYSLVKYFARKLANMTDYAINQDVKGKIILKGIHRNFGGLFSEMGLVRKCFEKHIIALHSMHSQHNISVLDLIKENVNDRSARHLLLITTGDSVLGILEKQLKDQGREHVTIYGSKFEEDLTDDYSYRILSRIILCMEQGLVLILKDLETVYGSLYDMLNQNYTIVGNKKNCRIALGPYSNPMCYVHDDFRCIVLVEESELDHSDPPFLNRFEKQSLQYSEILGDENAKVVLELNHWVNSVTSVSGKHFSPEDIIPIYSTDMISTLVLYISDMLPSEYQSVQKKIKSCKLTLLQVMKPEAIARIGMTEYGKTCSAEELEEVKQVYFQMPIHEGLEHFLQSEIGSITEGVGEMLIVFTNSNIHTDLKKMVPGFKCQIEKLGAFKSEKQLTMQMEQFWHSSEKQILFLQFKADTDGTHILLSKSIIEKLHAEYRRGNSKIPKHVCLVVHLGRRTEEAKTVPQIDFLAKWKLFMLDSLSRPKMKLPELLKWNLIEIIELKKPLNDYIKEQLFAAFTCIRYGTAGRSINSITHIITEISKSPEFISHLEGSVLKWIEEKFSSSKNVDNWQVQVACDANALYTASSFIEALERHILSIIFNPLAMLIYELEKQNLLDSFFVSDLSAKNRRHMWYTFFHGKKTFTIDKTPLPEGPECYAISTPFVKLHMPFSKLCFERIEKERDFFSKLLRSTLLKYEVDDVEGLDSEVVEGLCFKFSDMISCKLGELLRLEYENCQMDYVHDFCTLVVARQSPEDINDEKINVMFQLLPHRCKLPGLNLNDACTFIHTTYWTNFSLIMAEFMLIETCRELVDIKGVLHEIFTVIDADIESDQMKDEEGNKEKEASLSTSDVLSSYLSDQESNKESIDSIKSDDELFAIEENKEIRSVSSSEYEFLEQIGEEAETLPKIISDDFDGRNVNFCSGHVIQSESKRTDRLEVSCTTESDEKDKDGYNINLDTTVKSSNEIEENLDACNSVNIMFEEKCKGHELRVSQENVDNLLKQKETLDGKNKDVADLELAEYTVSESVDEGSAHEWIRDSHMMGINSVADISEIAADSFPNTNDKLSYCSGYILQSGSEHNYTSEADFTSEGEKKKRDKCNETVHAALSDTRSSNSILSDKLDVNDRVSRMSEERHGVHLNLESTDTLLEQEDTLDGEKKITVYPVSKSLDEGSAHDWIRESHVNEINSRSLEKPEEDEGNSTITKSLEGAIRTKSGEEQRNAPPAFQHVWVEKLCKKILPSAGMLKSEKDLANWNIKVQSILTFASCVSQDCNVFYGLRFCSDLTSLVLIPYKMDTFWLVQLGNMLQRDVAMDTEEFMEKISEMIIFFGSSSITEQDRQKIFSQFILRCLQAYEDSNVIDWFIYMVERNAVPDGQLTYLKNPLHYAYFMEMTGNMSQNIFCQVLDLDQEEACQVMQESNILSSFHSNIQNQLQTSQHNIPLAVLLVDVFEQEIFHLLHPDIETLMTETAVERLLKVERIIFTEEFSLRQLLAIAYFRRFVKTLGVDLQKKEQELNQAYFQKLNACLRGNENEEGSKRLSLQLFLLKVLKSRLRFAQFNKMCQNLSGKLTFISSLWKCKSLVDSIDNAPLALYNLNCHEHAIKAFKNGNDELKTFIRNAIANSDQMLSLHSVLIEQLFLKRTVMELTDDDRNKANEVEKFCKECEMDEYNFRLIQFHLGKKDYEVINCLNLNLHQGSSEIDMQIATFVIELASLALSSRITGCNFVLKCFLEPEEFLGAFLPGITGKEIRSKLSATKVFLGRCTSHHRFASNIYMTEDQCPQCLNAVVEKNALITETLYSFEFGMNELVPGTMLTTISQQLLLMIIHGLLTASLATGYSRPNQISGLLQKGEDEGGVAKYLYQSVQKAFRYLEDLMEMRQTDLDYFLHVLLSKTRTLLCKACPAFTVECERNVWEKEFTHIVNSLIHDRFAAVREGKRQVLTMHGLDETAIEYQVEEIGEVGWCPYLFRLTSEPSLENLSFELYQENNADSFPFLALVLKALPQLELIQQIKPLISWHKACVTYASYHKKKADCLKSEYKVSIFIHEEDDKKKREMLIKKFDLLKKAWKTIREQAASVKALPVMERLHNMSKLENCLILDKSSCMYKVLEVLVSIQNNFLDETLALAVQKYVPALHFLQKNTTCASLPCVPVADIKKDHIINFKWSEHYLKFSQSNIQYGHGRKIAYDFRTIEMELANSLILEKGHLLLEESFPRIFFSDELYRIYILMIQELKGVIPQQKLTLDIEAGIQSRRERDPNLIADFLNHLGIIISLLRRTGGRPETPLVEFIDNWSYVLTRQFPKQVLPNPENAIQLCHIVELNELLEEMNADGVIESLGDEYRVPLDEISHTIIDEFLSSSVLLAKVILKAEKRFVHRCLLHREVSPMDSLMNHLKDQYFWPEGLLSNGWLQVGSHGILLADVFPADVRVQHINSYLQFLMTKIE</sequence>
<dbReference type="SMART" id="SM00382">
    <property type="entry name" value="AAA"/>
    <property type="match status" value="2"/>
</dbReference>
<dbReference type="InterPro" id="IPR011704">
    <property type="entry name" value="ATPase_dyneun-rel_AAA"/>
</dbReference>
<comment type="caution">
    <text evidence="2">The sequence shown here is derived from an EMBL/GenBank/DDBJ whole genome shotgun (WGS) entry which is preliminary data.</text>
</comment>
<dbReference type="InterPro" id="IPR003593">
    <property type="entry name" value="AAA+_ATPase"/>
</dbReference>
<accession>A0ABD3UU93</accession>
<protein>
    <recommendedName>
        <fullName evidence="1">AAA+ ATPase domain-containing protein</fullName>
    </recommendedName>
</protein>
<name>A0ABD3UU93_SINWO</name>
<dbReference type="EMBL" id="JBJQND010000015">
    <property type="protein sequence ID" value="KAL3853052.1"/>
    <property type="molecule type" value="Genomic_DNA"/>
</dbReference>
<dbReference type="InterPro" id="IPR027417">
    <property type="entry name" value="P-loop_NTPase"/>
</dbReference>
<feature type="non-terminal residue" evidence="2">
    <location>
        <position position="1"/>
    </location>
</feature>
<dbReference type="PANTHER" id="PTHR22605">
    <property type="entry name" value="RZ-TYPE DOMAIN-CONTAINING PROTEIN"/>
    <property type="match status" value="1"/>
</dbReference>
<dbReference type="Proteomes" id="UP001634394">
    <property type="component" value="Unassembled WGS sequence"/>
</dbReference>
<feature type="non-terminal residue" evidence="2">
    <location>
        <position position="4829"/>
    </location>
</feature>
<feature type="domain" description="AAA+ ATPase" evidence="1">
    <location>
        <begin position="1859"/>
        <end position="1998"/>
    </location>
</feature>
<dbReference type="Gene3D" id="3.40.50.300">
    <property type="entry name" value="P-loop containing nucleotide triphosphate hydrolases"/>
    <property type="match status" value="2"/>
</dbReference>
<evidence type="ECO:0000259" key="1">
    <source>
        <dbReference type="SMART" id="SM00382"/>
    </source>
</evidence>
<feature type="domain" description="AAA+ ATPase" evidence="1">
    <location>
        <begin position="2187"/>
        <end position="2333"/>
    </location>
</feature>